<dbReference type="CDD" id="cd23218">
    <property type="entry name" value="Sapelovirus_RdRp"/>
    <property type="match status" value="1"/>
</dbReference>
<dbReference type="CDD" id="cd00205">
    <property type="entry name" value="rhv_like"/>
    <property type="match status" value="3"/>
</dbReference>
<dbReference type="GO" id="GO:0039618">
    <property type="term" value="C:T=pseudo3 icosahedral viral capsid"/>
    <property type="evidence" value="ECO:0007669"/>
    <property type="project" value="UniProtKB-KW"/>
</dbReference>
<evidence type="ECO:0000256" key="16">
    <source>
        <dbReference type="ARBA" id="ARBA00022706"/>
    </source>
</evidence>
<keyword evidence="9" id="KW-0191">Covalent protein-RNA linkage</keyword>
<evidence type="ECO:0000256" key="31">
    <source>
        <dbReference type="ARBA" id="ARBA00023136"/>
    </source>
</evidence>
<dbReference type="Gene3D" id="2.40.10.120">
    <property type="match status" value="1"/>
</dbReference>
<evidence type="ECO:0000313" key="40">
    <source>
        <dbReference type="Proteomes" id="UP000142351"/>
    </source>
</evidence>
<keyword evidence="31" id="KW-0472">Membrane</keyword>
<dbReference type="GeneID" id="956101"/>
<evidence type="ECO:0000256" key="12">
    <source>
        <dbReference type="ARBA" id="ARBA00022581"/>
    </source>
</evidence>
<evidence type="ECO:0000256" key="24">
    <source>
        <dbReference type="ARBA" id="ARBA00022842"/>
    </source>
</evidence>
<keyword evidence="30" id="KW-0406">Ion transport</keyword>
<feature type="domain" description="Peptidase C3" evidence="38">
    <location>
        <begin position="1782"/>
        <end position="1959"/>
    </location>
</feature>
<evidence type="ECO:0000256" key="17">
    <source>
        <dbReference type="ARBA" id="ARBA00022707"/>
    </source>
</evidence>
<dbReference type="InterPro" id="IPR009003">
    <property type="entry name" value="Peptidase_S1_PA"/>
</dbReference>
<dbReference type="GO" id="GO:0005524">
    <property type="term" value="F:ATP binding"/>
    <property type="evidence" value="ECO:0007669"/>
    <property type="project" value="UniProtKB-KW"/>
</dbReference>
<keyword evidence="22" id="KW-0788">Thiol protease</keyword>
<dbReference type="InterPro" id="IPR001676">
    <property type="entry name" value="Picornavirus_capsid"/>
</dbReference>
<evidence type="ECO:0000256" key="2">
    <source>
        <dbReference type="ARBA" id="ARBA00004328"/>
    </source>
</evidence>
<evidence type="ECO:0000256" key="3">
    <source>
        <dbReference type="ARBA" id="ARBA00008303"/>
    </source>
</evidence>
<keyword evidence="10" id="KW-0597">Phosphoprotein</keyword>
<evidence type="ECO:0000256" key="26">
    <source>
        <dbReference type="ARBA" id="ARBA00022870"/>
    </source>
</evidence>
<protein>
    <recommendedName>
        <fullName evidence="5">Genome polyprotein</fullName>
    </recommendedName>
</protein>
<keyword evidence="40" id="KW-1185">Reference proteome</keyword>
<dbReference type="SUPFAM" id="SSF88633">
    <property type="entry name" value="Positive stranded ssRNA viruses"/>
    <property type="match status" value="2"/>
</dbReference>
<keyword evidence="25" id="KW-0946">Virion</keyword>
<dbReference type="GO" id="GO:0046718">
    <property type="term" value="P:symbiont entry into host cell"/>
    <property type="evidence" value="ECO:0007669"/>
    <property type="project" value="UniProtKB-KW"/>
</dbReference>
<keyword evidence="29" id="KW-1182">Viral ion channel</keyword>
<dbReference type="GO" id="GO:0003724">
    <property type="term" value="F:RNA helicase activity"/>
    <property type="evidence" value="ECO:0007669"/>
    <property type="project" value="InterPro"/>
</dbReference>
<dbReference type="Gene3D" id="3.30.70.270">
    <property type="match status" value="1"/>
</dbReference>
<evidence type="ECO:0000256" key="33">
    <source>
        <dbReference type="ARBA" id="ARBA00023288"/>
    </source>
</evidence>
<keyword evidence="14" id="KW-0808">Transferase</keyword>
<keyword evidence="19" id="KW-0378">Hydrolase</keyword>
<accession>Q8B552</accession>
<evidence type="ECO:0000256" key="30">
    <source>
        <dbReference type="ARBA" id="ARBA00023065"/>
    </source>
</evidence>
<evidence type="ECO:0000256" key="10">
    <source>
        <dbReference type="ARBA" id="ARBA00022553"/>
    </source>
</evidence>
<keyword evidence="16" id="KW-1143">T=pseudo3 icosahedral capsid protein</keyword>
<dbReference type="Gene3D" id="4.10.880.10">
    <property type="entry name" value="Poliovirus 3D polymerase Domain 1 (Nucleotidyltransferase)"/>
    <property type="match status" value="1"/>
</dbReference>
<dbReference type="Pfam" id="PF00910">
    <property type="entry name" value="RNA_helicase"/>
    <property type="match status" value="1"/>
</dbReference>
<keyword evidence="27" id="KW-0694">RNA-binding</keyword>
<dbReference type="Gene3D" id="2.40.10.10">
    <property type="entry name" value="Trypsin-like serine proteases"/>
    <property type="match status" value="1"/>
</dbReference>
<evidence type="ECO:0000256" key="32">
    <source>
        <dbReference type="ARBA" id="ARBA00023200"/>
    </source>
</evidence>
<keyword evidence="13" id="KW-0645">Protease</keyword>
<dbReference type="KEGG" id="vg:956101"/>
<evidence type="ECO:0000256" key="29">
    <source>
        <dbReference type="ARBA" id="ARBA00023039"/>
    </source>
</evidence>
<dbReference type="GO" id="GO:0044162">
    <property type="term" value="C:host cell cytoplasmic vesicle membrane"/>
    <property type="evidence" value="ECO:0007669"/>
    <property type="project" value="UniProtKB-SubCell"/>
</dbReference>
<dbReference type="GO" id="GO:0005198">
    <property type="term" value="F:structural molecule activity"/>
    <property type="evidence" value="ECO:0007669"/>
    <property type="project" value="InterPro"/>
</dbReference>
<dbReference type="InterPro" id="IPR043502">
    <property type="entry name" value="DNA/RNA_pol_sf"/>
</dbReference>
<dbReference type="SUPFAM" id="SSF52540">
    <property type="entry name" value="P-loop containing nucleoside triphosphate hydrolases"/>
    <property type="match status" value="1"/>
</dbReference>
<proteinExistence type="inferred from homology"/>
<evidence type="ECO:0000256" key="14">
    <source>
        <dbReference type="ARBA" id="ARBA00022679"/>
    </source>
</evidence>
<evidence type="ECO:0000256" key="5">
    <source>
        <dbReference type="ARBA" id="ARBA00020107"/>
    </source>
</evidence>
<dbReference type="GO" id="GO:0019062">
    <property type="term" value="P:virion attachment to host cell"/>
    <property type="evidence" value="ECO:0007669"/>
    <property type="project" value="UniProtKB-KW"/>
</dbReference>
<dbReference type="RefSeq" id="NP_758809.1">
    <property type="nucleotide sequence ID" value="NC_004451.1"/>
</dbReference>
<feature type="domain" description="RdRp catalytic" evidence="36">
    <location>
        <begin position="2193"/>
        <end position="2309"/>
    </location>
</feature>
<evidence type="ECO:0000256" key="35">
    <source>
        <dbReference type="ARBA" id="ARBA00023303"/>
    </source>
</evidence>
<keyword evidence="24" id="KW-0460">Magnesium</keyword>
<keyword evidence="15" id="KW-0548">Nucleotidyltransferase</keyword>
<keyword evidence="20" id="KW-1161">Viral attachment to host cell</keyword>
<dbReference type="InterPro" id="IPR033703">
    <property type="entry name" value="Rhv-like"/>
</dbReference>
<dbReference type="InterPro" id="IPR007094">
    <property type="entry name" value="RNA-dir_pol_PSvirus"/>
</dbReference>
<dbReference type="InterPro" id="IPR043128">
    <property type="entry name" value="Rev_trsase/Diguanyl_cyclase"/>
</dbReference>
<dbReference type="Gene3D" id="1.20.960.20">
    <property type="match status" value="1"/>
</dbReference>
<evidence type="ECO:0000256" key="19">
    <source>
        <dbReference type="ARBA" id="ARBA00022801"/>
    </source>
</evidence>
<dbReference type="InterPro" id="IPR014759">
    <property type="entry name" value="Helicase_SF3_ssRNA_vir"/>
</dbReference>
<reference evidence="39 40" key="1">
    <citation type="journal article" date="2003" name="Virology">
        <title>Genomic evidence that simian virus 2 and six other simian picornaviruses represent a new genus in Picornaviridae.</title>
        <authorList>
            <person name="Oberste M.S."/>
            <person name="Maher K."/>
            <person name="Pallansch M.A."/>
        </authorList>
    </citation>
    <scope>NUCLEOTIDE SEQUENCE [LARGE SCALE GENOMIC DNA]</scope>
    <source>
        <strain evidence="39 40">2383</strain>
    </source>
</reference>
<dbReference type="Pfam" id="PF22663">
    <property type="entry name" value="Rhv_5"/>
    <property type="match status" value="1"/>
</dbReference>
<dbReference type="GO" id="GO:0003723">
    <property type="term" value="F:RNA binding"/>
    <property type="evidence" value="ECO:0007669"/>
    <property type="project" value="UniProtKB-KW"/>
</dbReference>
<dbReference type="InterPro" id="IPR029053">
    <property type="entry name" value="Viral_coat"/>
</dbReference>
<evidence type="ECO:0000256" key="18">
    <source>
        <dbReference type="ARBA" id="ARBA00022741"/>
    </source>
</evidence>
<dbReference type="GO" id="GO:0004197">
    <property type="term" value="F:cysteine-type endopeptidase activity"/>
    <property type="evidence" value="ECO:0007669"/>
    <property type="project" value="InterPro"/>
</dbReference>
<feature type="domain" description="SF3 helicase" evidence="37">
    <location>
        <begin position="1437"/>
        <end position="1598"/>
    </location>
</feature>
<dbReference type="Pfam" id="PF00680">
    <property type="entry name" value="RdRP_1"/>
    <property type="match status" value="1"/>
</dbReference>
<evidence type="ECO:0000256" key="22">
    <source>
        <dbReference type="ARBA" id="ARBA00022807"/>
    </source>
</evidence>
<dbReference type="PROSITE" id="PS51218">
    <property type="entry name" value="SF3_HELICASE_2"/>
    <property type="match status" value="1"/>
</dbReference>
<evidence type="ECO:0000256" key="13">
    <source>
        <dbReference type="ARBA" id="ARBA00022670"/>
    </source>
</evidence>
<evidence type="ECO:0000256" key="4">
    <source>
        <dbReference type="ARBA" id="ARBA00011124"/>
    </source>
</evidence>
<dbReference type="Gene3D" id="2.60.120.20">
    <property type="match status" value="3"/>
</dbReference>
<keyword evidence="35" id="KW-0407">Ion channel</keyword>
<dbReference type="InterPro" id="IPR059138">
    <property type="entry name" value="Pico_VP1"/>
</dbReference>
<keyword evidence="11" id="KW-0167">Capsid protein</keyword>
<organism evidence="39 40">
    <name type="scientific">simian sapelovirus 1</name>
    <dbReference type="NCBI Taxonomy" id="1002918"/>
    <lineage>
        <taxon>Viruses</taxon>
        <taxon>Riboviria</taxon>
        <taxon>Orthornavirae</taxon>
        <taxon>Pisuviricota</taxon>
        <taxon>Pisoniviricetes</taxon>
        <taxon>Picornavirales</taxon>
        <taxon>Picornaviridae</taxon>
        <taxon>Ensavirinae</taxon>
        <taxon>Sapelovirus</taxon>
        <taxon>Sapelovirus besimi</taxon>
        <taxon>Sapelovirus B</taxon>
    </lineage>
</organism>
<dbReference type="GO" id="GO:0039694">
    <property type="term" value="P:viral RNA genome replication"/>
    <property type="evidence" value="ECO:0007669"/>
    <property type="project" value="InterPro"/>
</dbReference>
<evidence type="ECO:0000256" key="27">
    <source>
        <dbReference type="ARBA" id="ARBA00022884"/>
    </source>
</evidence>
<dbReference type="InterPro" id="IPR022539">
    <property type="entry name" value="VP1_C"/>
</dbReference>
<keyword evidence="6" id="KW-0813">Transport</keyword>
<keyword evidence="17" id="KW-0519">Myristate</keyword>
<keyword evidence="21" id="KW-0347">Helicase</keyword>
<keyword evidence="34" id="KW-1160">Virus entry into host cell</keyword>
<evidence type="ECO:0000259" key="38">
    <source>
        <dbReference type="PROSITE" id="PS51874"/>
    </source>
</evidence>
<evidence type="ECO:0000256" key="15">
    <source>
        <dbReference type="ARBA" id="ARBA00022695"/>
    </source>
</evidence>
<dbReference type="GO" id="GO:0003968">
    <property type="term" value="F:RNA-directed RNA polymerase activity"/>
    <property type="evidence" value="ECO:0007669"/>
    <property type="project" value="UniProtKB-KW"/>
</dbReference>
<keyword evidence="32" id="KW-1035">Host cytoplasm</keyword>
<keyword evidence="26" id="KW-1043">Host membrane</keyword>
<keyword evidence="8" id="KW-1036">Host cytoplasmic vesicle</keyword>
<evidence type="ECO:0000259" key="36">
    <source>
        <dbReference type="PROSITE" id="PS50507"/>
    </source>
</evidence>
<dbReference type="GO" id="GO:0015267">
    <property type="term" value="F:channel activity"/>
    <property type="evidence" value="ECO:0007669"/>
    <property type="project" value="UniProtKB-KW"/>
</dbReference>
<dbReference type="InterPro" id="IPR027417">
    <property type="entry name" value="P-loop_NTPase"/>
</dbReference>
<dbReference type="InterPro" id="IPR000605">
    <property type="entry name" value="Helicase_SF3_ssDNA/RNA_vir"/>
</dbReference>
<dbReference type="SUPFAM" id="SSF50494">
    <property type="entry name" value="Trypsin-like serine proteases"/>
    <property type="match status" value="2"/>
</dbReference>
<sequence length="2429" mass="274245">MAIYEDDSSESITCCNWIPRNRRNKVRKQKPRSKASRVEMSPGPLVTLADDGYLYVHKHKGETKFVRRDEILTKYGRCIVEMEEVFQCGQVQSNQTGNKPSSGFIYGTGNSLTNINYYGSDYSQAYNPSQQQMDPSQFTKPVTEIAGSLKGPALKKPDTEESGYSDRLLQLTAGNSCITTQEAAKAVVAYGMWPTYNIDAGEALDLDTRPGPSCDRFYTFDSLNWQNTQYGEWTCPLPGALMDTGVFGQNLRFHYLYRSGFCVHVQVNASSFHQGCLLVAMVPEHQTPKQQNNDFQYYETKEFCGTEYPTEQLTLFPHQFLNLRTNNSVTIVYPYTNCTPSGFGLSHNFVTLVIRIVVPLSYSTGASTQIPITVSVAPMCSSFAGLRSAVKSQGIPVRQIPGSSQFLTVQRDAGVPLYPEFQKTARFTLPGRVTNYMQVARVPTLMKMPNTMSDGTYLAVDVTQNIRTQAIGKWDMSLIGDLFKPTYLGRLAKMYANYRGSVIIEFMFCGSKMATGKFLVAYTPPGGSSPATREEAMLGTHVIWDIGLQSTCKFVIPYISTSVYRSSMLTNTTLSYDGWITMWYQTAIVVPPNCPSTCQIIGLVSASDNFVFRIPSDNKYYTNNVNISKSATVQGESDSIPSALNAHIEQAVTSALNTRPQHSHDNGLEIIQGDAPALTAAESGETSDSSGQTSMELRESNAIFSIRETDIEYLYSRYFMFYEQDIVITTADLNKEMINKSFTFDAVAASDPATTRWRAFTYWRFDLDVVVVIYPQIHNGTSPQSMTFQMMFSPPGCEVPEDYSSKVWLSPINPTCITKIQDPPTSFRIPFLSVCNYYTSRYDGDGTFDPSDKQYGVNPGNFIGNLTIKMINNVQPNFTGSYGVRIYVRPVNIEAYMPRPLLAYREGKVVEDYSRYTTGGARNLGLEYDVDIKSPIGDMWNVDDFDFLNMSPTDVLLERCFDVLSFSAQFDKGPFTAWWWKDDIIITSYHACNDWYAYLERKNPVFRYRISMSTKRWWKNPYLVEAVGVKQVWIDSFRDIAFIKVIPSSRIKARPGLLGENRVRHKNERKFEHCLCVTNSVVFPVRYTEYRFPQYCELLNFRDHQQRDLWSCVGDAEPGFCGSMLFSEGKVIGMLTAKSECTYADGQKKMTTFFTQLDTASFYRCVEITKKDCFYAVQHEPAEQCGLEDPFRCNTGYPDDLSEEEEEEDTPLTFPEAHYQGLYDWIHDMGISFGDGAGESFQRNVDEAIEKITPIVSQFKGGVEGFLKDKLFNSLFSILVKAIGSLVIYINAKDECKLSTLLALGSMLGVDFMSKDPFTYLYEKFTGCVQMQGPSDWLKDFNIACNAFKGLEYIYQKLSTFFDWIRGLVKKSEDPARAEFHRMLEDWPEVMEKMDLIERNRKNYHDADVLEVCEFIVTLKKLADSYGVERNMATTQIVRYHAKAQKLAQSIRSSRYEPVALCIHGSPGTGKSIATEIISRSLAQATDTQMPYSLPPDPKYFDGYSQQNVVVMDDLGQNPDGEDMSLFCQMVSTTAFIPPMASLEEKGMYFTSNFVCASTNCTSLKPPTVMEPAALHRRFFLDCDIIVNKDYAIDRKLDMSKCQKCLNCDKPENFKHCNPLICGKAILLQDRRTNVRYTLDKVVTIMLAESRRRRNILNVVDALFQGPSYEKPKLIRKQVVDKLLPEEVVEVLKEVPSEELIAKLKEKGYVFPIEVEVIRERSKVQKYLNWFTTVMSTLTTIVSFSTVVYMLVSVFAGKQGAYTGNIKPVMQKPVLRKAVVQGPDLEFAKSLMKSSLFPVCTSTGSYTALGLFDQWLVLPAHSNPKDSIVFKGESVKIVDSMLLESSRGNLELVVVKLDRTEKFRDIRKYLVENFHTEKECWLALNSDQFRDVYVPVGSVSLFGFLNLSMTPTYNTLKYNYPTKVGQCGGIVVKAGKILGMHIGGDGVSGYAAMLKKSYFSVCQGEIVHKESTKERGVKSINVKTKTGLYPSVFHDVFEGTKEPAALRPGDSRLKVDLNEALFSKYKGNKHISIPPETFIAIDHYVEQIRPLLPENLTEQLELEDVVYGIENLEGLDLNTSAGYPYNTMGIRKRDLIPHRGEPLTQLQKALDLHGYDLPFSTYLKDELRPKAKVEAGKTRLIECSSLNDTIRMKRIFGRLFQTFHSNPGTCTGSAVGCNPDYHWSQFASEIGMDNICAFDYTNWDASLSPFWFDALKVFLVKLGYGEGAIDAIDHICYSSHIFKDQYYVVHGGMPSGCSGTSIFNSIINNLVVRTLVLKCYKGINLDLLRILAYGDDLLVSYPFPLDPAVLADAGKELGLTMTPADKSDSFSGCSKLTEVTFLKRSFVFDEQFPFLCHPVFPMSEIHESIRWTRSAATTQEHVTSLCLLAWHNGKEVYEEFCEKIRSTPVGRALSLPSFEVLRYNWLDLF</sequence>
<keyword evidence="18" id="KW-0547">Nucleotide-binding</keyword>
<dbReference type="InterPro" id="IPR001205">
    <property type="entry name" value="RNA-dir_pol_C"/>
</dbReference>
<evidence type="ECO:0000313" key="39">
    <source>
        <dbReference type="EMBL" id="AAL57904.1"/>
    </source>
</evidence>
<evidence type="ECO:0000256" key="1">
    <source>
        <dbReference type="ARBA" id="ARBA00004295"/>
    </source>
</evidence>
<dbReference type="Pfam" id="PF00548">
    <property type="entry name" value="Peptidase_C3"/>
    <property type="match status" value="1"/>
</dbReference>
<dbReference type="PROSITE" id="PS50507">
    <property type="entry name" value="RDRP_SSRNA_POS"/>
    <property type="match status" value="1"/>
</dbReference>
<dbReference type="EMBL" id="AY064708">
    <property type="protein sequence ID" value="AAL57904.1"/>
    <property type="molecule type" value="Genomic_RNA"/>
</dbReference>
<dbReference type="InterPro" id="IPR044067">
    <property type="entry name" value="PCV_3C_PRO"/>
</dbReference>
<comment type="subcellular location">
    <subcellularLocation>
        <location evidence="1">Host cytoplasmic vesicle membrane</location>
        <topology evidence="1">Peripheral membrane protein</topology>
        <orientation evidence="1">Cytoplasmic side</orientation>
    </subcellularLocation>
    <subcellularLocation>
        <location evidence="2">Virion</location>
    </subcellularLocation>
</comment>
<evidence type="ECO:0000256" key="23">
    <source>
        <dbReference type="ARBA" id="ARBA00022840"/>
    </source>
</evidence>
<dbReference type="Pfam" id="PF00073">
    <property type="entry name" value="Rhv"/>
    <property type="match status" value="2"/>
</dbReference>
<dbReference type="InterPro" id="IPR043504">
    <property type="entry name" value="Peptidase_S1_PA_chymotrypsin"/>
</dbReference>
<dbReference type="InterPro" id="IPR000199">
    <property type="entry name" value="Peptidase_C3A/C3B_picornavir"/>
</dbReference>
<evidence type="ECO:0000256" key="9">
    <source>
        <dbReference type="ARBA" id="ARBA00022520"/>
    </source>
</evidence>
<dbReference type="Pfam" id="PF12521">
    <property type="entry name" value="DUF3724"/>
    <property type="match status" value="1"/>
</dbReference>
<dbReference type="SUPFAM" id="SSF56672">
    <property type="entry name" value="DNA/RNA polymerases"/>
    <property type="match status" value="1"/>
</dbReference>
<dbReference type="Proteomes" id="UP000142351">
    <property type="component" value="Segment"/>
</dbReference>
<evidence type="ECO:0000256" key="8">
    <source>
        <dbReference type="ARBA" id="ARBA00022488"/>
    </source>
</evidence>
<evidence type="ECO:0000256" key="7">
    <source>
        <dbReference type="ARBA" id="ARBA00022484"/>
    </source>
</evidence>
<dbReference type="GO" id="GO:0006351">
    <property type="term" value="P:DNA-templated transcription"/>
    <property type="evidence" value="ECO:0007669"/>
    <property type="project" value="InterPro"/>
</dbReference>
<evidence type="ECO:0000256" key="28">
    <source>
        <dbReference type="ARBA" id="ARBA00022953"/>
    </source>
</evidence>
<comment type="similarity">
    <text evidence="3">Belongs to the picornaviruses polyprotein family.</text>
</comment>
<evidence type="ECO:0000256" key="11">
    <source>
        <dbReference type="ARBA" id="ARBA00022561"/>
    </source>
</evidence>
<evidence type="ECO:0000256" key="25">
    <source>
        <dbReference type="ARBA" id="ARBA00022844"/>
    </source>
</evidence>
<name>Q8B552_9PICO</name>
<evidence type="ECO:0000256" key="20">
    <source>
        <dbReference type="ARBA" id="ARBA00022804"/>
    </source>
</evidence>
<keyword evidence="12" id="KW-0945">Host-virus interaction</keyword>
<keyword evidence="33" id="KW-0449">Lipoprotein</keyword>
<keyword evidence="7" id="KW-0696">RNA-directed RNA polymerase</keyword>
<evidence type="ECO:0000256" key="6">
    <source>
        <dbReference type="ARBA" id="ARBA00022448"/>
    </source>
</evidence>
<evidence type="ECO:0000259" key="37">
    <source>
        <dbReference type="PROSITE" id="PS51218"/>
    </source>
</evidence>
<dbReference type="GO" id="GO:0034220">
    <property type="term" value="P:monoatomic ion transmembrane transport"/>
    <property type="evidence" value="ECO:0007669"/>
    <property type="project" value="UniProtKB-KW"/>
</dbReference>
<evidence type="ECO:0000256" key="34">
    <source>
        <dbReference type="ARBA" id="ARBA00023296"/>
    </source>
</evidence>
<comment type="subunit">
    <text evidence="4">Interacts with RNA-directed RNA polymerase.</text>
</comment>
<dbReference type="PROSITE" id="PS51874">
    <property type="entry name" value="PCV_3C_PRO"/>
    <property type="match status" value="1"/>
</dbReference>
<evidence type="ECO:0000256" key="21">
    <source>
        <dbReference type="ARBA" id="ARBA00022806"/>
    </source>
</evidence>
<keyword evidence="28" id="KW-0693">Viral RNA replication</keyword>
<dbReference type="GO" id="GO:0006508">
    <property type="term" value="P:proteolysis"/>
    <property type="evidence" value="ECO:0007669"/>
    <property type="project" value="UniProtKB-KW"/>
</dbReference>
<keyword evidence="23" id="KW-0067">ATP-binding</keyword>